<dbReference type="RefSeq" id="WP_218034678.1">
    <property type="nucleotide sequence ID" value="NZ_BAAABN010000040.1"/>
</dbReference>
<sequence>METTDWNHATHIAKDELPPAITTYLAAQHARDLDVAMAYYTDTSTVIDDGRTYTGRREIRDWLAQSSSEYTYTIDLIAAAKIDDRRYDAVHHLEGDFPGGTVDLHFRFHLDNDKITTLVIEP</sequence>
<protein>
    <recommendedName>
        <fullName evidence="1">SnoaL-like domain-containing protein</fullName>
    </recommendedName>
</protein>
<gene>
    <name evidence="2" type="ORF">Acor_71480</name>
</gene>
<dbReference type="InterPro" id="IPR032710">
    <property type="entry name" value="NTF2-like_dom_sf"/>
</dbReference>
<proteinExistence type="predicted"/>
<evidence type="ECO:0000259" key="1">
    <source>
        <dbReference type="Pfam" id="PF12680"/>
    </source>
</evidence>
<comment type="caution">
    <text evidence="2">The sequence shown here is derived from an EMBL/GenBank/DDBJ whole genome shotgun (WGS) entry which is preliminary data.</text>
</comment>
<feature type="domain" description="SnoaL-like" evidence="1">
    <location>
        <begin position="22"/>
        <end position="116"/>
    </location>
</feature>
<organism evidence="2 3">
    <name type="scientific">Acrocarpospora corrugata</name>
    <dbReference type="NCBI Taxonomy" id="35763"/>
    <lineage>
        <taxon>Bacteria</taxon>
        <taxon>Bacillati</taxon>
        <taxon>Actinomycetota</taxon>
        <taxon>Actinomycetes</taxon>
        <taxon>Streptosporangiales</taxon>
        <taxon>Streptosporangiaceae</taxon>
        <taxon>Acrocarpospora</taxon>
    </lineage>
</organism>
<dbReference type="Pfam" id="PF12680">
    <property type="entry name" value="SnoaL_2"/>
    <property type="match status" value="1"/>
</dbReference>
<dbReference type="SUPFAM" id="SSF54427">
    <property type="entry name" value="NTF2-like"/>
    <property type="match status" value="1"/>
</dbReference>
<dbReference type="AlphaFoldDB" id="A0A5M3WA13"/>
<dbReference type="Gene3D" id="3.10.450.50">
    <property type="match status" value="1"/>
</dbReference>
<accession>A0A5M3WA13</accession>
<name>A0A5M3WA13_9ACTN</name>
<dbReference type="Proteomes" id="UP000334990">
    <property type="component" value="Unassembled WGS sequence"/>
</dbReference>
<dbReference type="EMBL" id="BLAD01000093">
    <property type="protein sequence ID" value="GES05080.1"/>
    <property type="molecule type" value="Genomic_DNA"/>
</dbReference>
<keyword evidence="3" id="KW-1185">Reference proteome</keyword>
<evidence type="ECO:0000313" key="2">
    <source>
        <dbReference type="EMBL" id="GES05080.1"/>
    </source>
</evidence>
<reference evidence="2 3" key="1">
    <citation type="submission" date="2019-10" db="EMBL/GenBank/DDBJ databases">
        <title>Whole genome shotgun sequence of Acrocarpospora corrugata NBRC 13972.</title>
        <authorList>
            <person name="Ichikawa N."/>
            <person name="Kimura A."/>
            <person name="Kitahashi Y."/>
            <person name="Komaki H."/>
            <person name="Oguchi A."/>
        </authorList>
    </citation>
    <scope>NUCLEOTIDE SEQUENCE [LARGE SCALE GENOMIC DNA]</scope>
    <source>
        <strain evidence="2 3">NBRC 13972</strain>
    </source>
</reference>
<dbReference type="InterPro" id="IPR037401">
    <property type="entry name" value="SnoaL-like"/>
</dbReference>
<evidence type="ECO:0000313" key="3">
    <source>
        <dbReference type="Proteomes" id="UP000334990"/>
    </source>
</evidence>